<feature type="signal peptide" evidence="3">
    <location>
        <begin position="1"/>
        <end position="25"/>
    </location>
</feature>
<dbReference type="FunFam" id="3.30.710.10:FF:000304">
    <property type="entry name" value="SKp1 Related (Ubiquitin ligase complex component)"/>
    <property type="match status" value="1"/>
</dbReference>
<evidence type="ECO:0000256" key="2">
    <source>
        <dbReference type="ARBA" id="ARBA00022786"/>
    </source>
</evidence>
<accession>A0AAE8ZTA4</accession>
<dbReference type="InterPro" id="IPR001232">
    <property type="entry name" value="SKP1-like"/>
</dbReference>
<evidence type="ECO:0000313" key="6">
    <source>
        <dbReference type="EMBL" id="ULT84204.1"/>
    </source>
</evidence>
<keyword evidence="3" id="KW-0732">Signal</keyword>
<organism evidence="6 7">
    <name type="scientific">Caenorhabditis briggsae</name>
    <dbReference type="NCBI Taxonomy" id="6238"/>
    <lineage>
        <taxon>Eukaryota</taxon>
        <taxon>Metazoa</taxon>
        <taxon>Ecdysozoa</taxon>
        <taxon>Nematoda</taxon>
        <taxon>Chromadorea</taxon>
        <taxon>Rhabditida</taxon>
        <taxon>Rhabditina</taxon>
        <taxon>Rhabditomorpha</taxon>
        <taxon>Rhabditoidea</taxon>
        <taxon>Rhabditidae</taxon>
        <taxon>Peloderinae</taxon>
        <taxon>Caenorhabditis</taxon>
    </lineage>
</organism>
<feature type="chain" id="PRO_5042070949" description="Skp1-related protein" evidence="3">
    <location>
        <begin position="26"/>
        <end position="194"/>
    </location>
</feature>
<dbReference type="Gene3D" id="3.30.710.10">
    <property type="entry name" value="Potassium Channel Kv1.1, Chain A"/>
    <property type="match status" value="1"/>
</dbReference>
<feature type="domain" description="SKP1 component POZ" evidence="5">
    <location>
        <begin position="38"/>
        <end position="97"/>
    </location>
</feature>
<evidence type="ECO:0000256" key="3">
    <source>
        <dbReference type="SAM" id="SignalP"/>
    </source>
</evidence>
<evidence type="ECO:0000259" key="4">
    <source>
        <dbReference type="Pfam" id="PF01466"/>
    </source>
</evidence>
<feature type="domain" description="SKP1 component dimerisation" evidence="4">
    <location>
        <begin position="136"/>
        <end position="181"/>
    </location>
</feature>
<dbReference type="InterPro" id="IPR036296">
    <property type="entry name" value="SKP1-like_dim_sf"/>
</dbReference>
<evidence type="ECO:0008006" key="8">
    <source>
        <dbReference type="Google" id="ProtNLM"/>
    </source>
</evidence>
<dbReference type="SUPFAM" id="SSF54695">
    <property type="entry name" value="POZ domain"/>
    <property type="match status" value="1"/>
</dbReference>
<dbReference type="EMBL" id="CP090896">
    <property type="protein sequence ID" value="ULT84204.1"/>
    <property type="molecule type" value="Genomic_DNA"/>
</dbReference>
<keyword evidence="2" id="KW-0833">Ubl conjugation pathway</keyword>
<dbReference type="SMART" id="SM00512">
    <property type="entry name" value="Skp1"/>
    <property type="match status" value="1"/>
</dbReference>
<dbReference type="Pfam" id="PF01466">
    <property type="entry name" value="Skp1"/>
    <property type="match status" value="1"/>
</dbReference>
<dbReference type="AlphaFoldDB" id="A0AAE8ZTA4"/>
<dbReference type="SUPFAM" id="SSF81382">
    <property type="entry name" value="Skp1 dimerisation domain-like"/>
    <property type="match status" value="1"/>
</dbReference>
<sequence length="194" mass="22148">MPPSQYYRLHLVILSASLKLQWFQAQLLMAVGQLRKPAFKIRSCDGDIFIAQDWLIQKSKCFSVVYPYMKDSAQPLQTTVSSFIFEKIVQWCYHHRNNDDSTLFQRTVPEWDAQFLQSNNAIVLHLIEAAYRLEIKGLLNIACRAVSTMLGKSLTEVKVMLRVAEPEEILELEIRADNEAADVEAEMIPAISAA</sequence>
<dbReference type="InterPro" id="IPR016897">
    <property type="entry name" value="SKP1"/>
</dbReference>
<evidence type="ECO:0000256" key="1">
    <source>
        <dbReference type="ARBA" id="ARBA00009993"/>
    </source>
</evidence>
<comment type="similarity">
    <text evidence="1">Belongs to the SKP1 family.</text>
</comment>
<dbReference type="Pfam" id="PF03931">
    <property type="entry name" value="Skp1_POZ"/>
    <property type="match status" value="1"/>
</dbReference>
<dbReference type="Proteomes" id="UP000827892">
    <property type="component" value="Chromosome X"/>
</dbReference>
<evidence type="ECO:0000313" key="7">
    <source>
        <dbReference type="Proteomes" id="UP000827892"/>
    </source>
</evidence>
<reference evidence="6 7" key="1">
    <citation type="submission" date="2022-05" db="EMBL/GenBank/DDBJ databases">
        <title>Chromosome-level reference genomes for two strains of Caenorhabditis briggsae: an improved platform for comparative genomics.</title>
        <authorList>
            <person name="Stevens L."/>
            <person name="Andersen E.C."/>
        </authorList>
    </citation>
    <scope>NUCLEOTIDE SEQUENCE [LARGE SCALE GENOMIC DNA]</scope>
    <source>
        <strain evidence="6">QX1410_ONT</strain>
        <tissue evidence="6">Whole-organism</tissue>
    </source>
</reference>
<proteinExistence type="inferred from homology"/>
<name>A0AAE8ZTA4_CAEBR</name>
<evidence type="ECO:0000259" key="5">
    <source>
        <dbReference type="Pfam" id="PF03931"/>
    </source>
</evidence>
<protein>
    <recommendedName>
        <fullName evidence="8">Skp1-related protein</fullName>
    </recommendedName>
</protein>
<dbReference type="GO" id="GO:0006511">
    <property type="term" value="P:ubiquitin-dependent protein catabolic process"/>
    <property type="evidence" value="ECO:0007669"/>
    <property type="project" value="InterPro"/>
</dbReference>
<dbReference type="InterPro" id="IPR016073">
    <property type="entry name" value="Skp1_comp_POZ"/>
</dbReference>
<dbReference type="InterPro" id="IPR016072">
    <property type="entry name" value="Skp1_comp_dimer"/>
</dbReference>
<dbReference type="PANTHER" id="PTHR11165">
    <property type="entry name" value="SKP1"/>
    <property type="match status" value="1"/>
</dbReference>
<dbReference type="InterPro" id="IPR011333">
    <property type="entry name" value="SKP1/BTB/POZ_sf"/>
</dbReference>
<gene>
    <name evidence="6" type="ORF">L3Y34_013087</name>
</gene>